<sequence length="210" mass="22759">MGYFPVFLLAFAVSMDSFSVGFTYGLRKMALPLKSALIIACCSALSMFTSVAAGKLASAWLPSWMANMAGGTILILLGAWVLYQFFRPSRDSQTENKERTIVNYEVRSLGLVIKILKKPLSADFDLSGTITGIEAILLGLALSLDSFGAGFGAAMLDLPPVVLSIAAAVMSSVFVYAGIKCGTFFSRWRWIEKIAFFPGMLLIVIGIWKL</sequence>
<feature type="transmembrane region" description="Helical" evidence="5">
    <location>
        <begin position="64"/>
        <end position="83"/>
    </location>
</feature>
<accession>A0A417YU63</accession>
<evidence type="ECO:0000313" key="6">
    <source>
        <dbReference type="EMBL" id="RHW40713.1"/>
    </source>
</evidence>
<keyword evidence="7" id="KW-1185">Reference proteome</keyword>
<feature type="transmembrane region" description="Helical" evidence="5">
    <location>
        <begin position="191"/>
        <end position="208"/>
    </location>
</feature>
<protein>
    <submittedName>
        <fullName evidence="6">Sporulation membrane protein YtaF</fullName>
    </submittedName>
</protein>
<dbReference type="EMBL" id="QWEG01000006">
    <property type="protein sequence ID" value="RHW40713.1"/>
    <property type="molecule type" value="Genomic_DNA"/>
</dbReference>
<reference evidence="6 7" key="1">
    <citation type="journal article" date="2017" name="Int. J. Syst. Evol. Microbiol.">
        <title>Bacillus notoginsengisoli sp. nov., a novel bacterium isolated from the rhizosphere of Panax notoginseng.</title>
        <authorList>
            <person name="Zhang M.Y."/>
            <person name="Cheng J."/>
            <person name="Cai Y."/>
            <person name="Zhang T.Y."/>
            <person name="Wu Y.Y."/>
            <person name="Manikprabhu D."/>
            <person name="Li W.J."/>
            <person name="Zhang Y.X."/>
        </authorList>
    </citation>
    <scope>NUCLEOTIDE SEQUENCE [LARGE SCALE GENOMIC DNA]</scope>
    <source>
        <strain evidence="6 7">JCM 30743</strain>
    </source>
</reference>
<organism evidence="6 7">
    <name type="scientific">Neobacillus notoginsengisoli</name>
    <dbReference type="NCBI Taxonomy" id="1578198"/>
    <lineage>
        <taxon>Bacteria</taxon>
        <taxon>Bacillati</taxon>
        <taxon>Bacillota</taxon>
        <taxon>Bacilli</taxon>
        <taxon>Bacillales</taxon>
        <taxon>Bacillaceae</taxon>
        <taxon>Neobacillus</taxon>
    </lineage>
</organism>
<dbReference type="NCBIfam" id="TIGR02840">
    <property type="entry name" value="spore_YtaF"/>
    <property type="match status" value="1"/>
</dbReference>
<evidence type="ECO:0000313" key="7">
    <source>
        <dbReference type="Proteomes" id="UP000284416"/>
    </source>
</evidence>
<evidence type="ECO:0000256" key="3">
    <source>
        <dbReference type="ARBA" id="ARBA00022989"/>
    </source>
</evidence>
<feature type="transmembrane region" description="Helical" evidence="5">
    <location>
        <begin position="6"/>
        <end position="24"/>
    </location>
</feature>
<dbReference type="PANTHER" id="PTHR35529:SF2">
    <property type="entry name" value="SPORULATION PROTEIN YTAF-RELATED"/>
    <property type="match status" value="1"/>
</dbReference>
<dbReference type="PANTHER" id="PTHR35529">
    <property type="entry name" value="MANGANESE EFFLUX PUMP MNTP-RELATED"/>
    <property type="match status" value="1"/>
</dbReference>
<evidence type="ECO:0000256" key="1">
    <source>
        <dbReference type="ARBA" id="ARBA00022475"/>
    </source>
</evidence>
<proteinExistence type="predicted"/>
<dbReference type="OrthoDB" id="1679205at2"/>
<dbReference type="Pfam" id="PF02659">
    <property type="entry name" value="Mntp"/>
    <property type="match status" value="2"/>
</dbReference>
<name>A0A417YU63_9BACI</name>
<feature type="transmembrane region" description="Helical" evidence="5">
    <location>
        <begin position="135"/>
        <end position="155"/>
    </location>
</feature>
<feature type="transmembrane region" description="Helical" evidence="5">
    <location>
        <begin position="161"/>
        <end position="179"/>
    </location>
</feature>
<dbReference type="AlphaFoldDB" id="A0A417YU63"/>
<keyword evidence="3 5" id="KW-1133">Transmembrane helix</keyword>
<keyword evidence="1" id="KW-1003">Cell membrane</keyword>
<dbReference type="InterPro" id="IPR003810">
    <property type="entry name" value="Mntp/YtaF"/>
</dbReference>
<evidence type="ECO:0000256" key="2">
    <source>
        <dbReference type="ARBA" id="ARBA00022692"/>
    </source>
</evidence>
<evidence type="ECO:0000256" key="4">
    <source>
        <dbReference type="ARBA" id="ARBA00023136"/>
    </source>
</evidence>
<dbReference type="InterPro" id="IPR014205">
    <property type="entry name" value="Spore_YtaF"/>
</dbReference>
<keyword evidence="4 5" id="KW-0472">Membrane</keyword>
<dbReference type="RefSeq" id="WP_118920829.1">
    <property type="nucleotide sequence ID" value="NZ_QWEG01000006.1"/>
</dbReference>
<feature type="transmembrane region" description="Helical" evidence="5">
    <location>
        <begin position="36"/>
        <end position="58"/>
    </location>
</feature>
<dbReference type="Proteomes" id="UP000284416">
    <property type="component" value="Unassembled WGS sequence"/>
</dbReference>
<gene>
    <name evidence="6" type="primary">ytaF</name>
    <name evidence="6" type="ORF">D1B31_11010</name>
</gene>
<evidence type="ECO:0000256" key="5">
    <source>
        <dbReference type="SAM" id="Phobius"/>
    </source>
</evidence>
<comment type="caution">
    <text evidence="6">The sequence shown here is derived from an EMBL/GenBank/DDBJ whole genome shotgun (WGS) entry which is preliminary data.</text>
</comment>
<keyword evidence="2 5" id="KW-0812">Transmembrane</keyword>